<feature type="domain" description="Histidine kinase" evidence="6">
    <location>
        <begin position="522"/>
        <end position="733"/>
    </location>
</feature>
<keyword evidence="4" id="KW-0808">Transferase</keyword>
<comment type="catalytic activity">
    <reaction evidence="1">
        <text>ATP + protein L-histidine = ADP + protein N-phospho-L-histidine.</text>
        <dbReference type="EC" id="2.7.13.3"/>
    </reaction>
</comment>
<reference evidence="9 10" key="1">
    <citation type="submission" date="2021-11" db="EMBL/GenBank/DDBJ databases">
        <title>Seasonal and diel survey of microbial diversity of the Tyrrhenian coast.</title>
        <authorList>
            <person name="Gattoni G."/>
            <person name="Corral P."/>
        </authorList>
    </citation>
    <scope>NUCLEOTIDE SEQUENCE [LARGE SCALE GENOMIC DNA]</scope>
    <source>
        <strain evidence="9 10">Mr9</strain>
    </source>
</reference>
<dbReference type="InterPro" id="IPR013655">
    <property type="entry name" value="PAS_fold_3"/>
</dbReference>
<dbReference type="Pfam" id="PF02518">
    <property type="entry name" value="HATPase_c"/>
    <property type="match status" value="1"/>
</dbReference>
<dbReference type="SUPFAM" id="SSF55785">
    <property type="entry name" value="PYP-like sensor domain (PAS domain)"/>
    <property type="match status" value="4"/>
</dbReference>
<dbReference type="PRINTS" id="PR00344">
    <property type="entry name" value="BCTRLSENSOR"/>
</dbReference>
<dbReference type="SUPFAM" id="SSF55874">
    <property type="entry name" value="ATPase domain of HSP90 chaperone/DNA topoisomerase II/histidine kinase"/>
    <property type="match status" value="1"/>
</dbReference>
<dbReference type="InterPro" id="IPR004358">
    <property type="entry name" value="Sig_transdc_His_kin-like_C"/>
</dbReference>
<dbReference type="SMART" id="SM00086">
    <property type="entry name" value="PAC"/>
    <property type="match status" value="4"/>
</dbReference>
<dbReference type="InterPro" id="IPR005467">
    <property type="entry name" value="His_kinase_dom"/>
</dbReference>
<dbReference type="SMART" id="SM00387">
    <property type="entry name" value="HATPase_c"/>
    <property type="match status" value="1"/>
</dbReference>
<dbReference type="EC" id="2.7.13.3" evidence="2"/>
<dbReference type="InterPro" id="IPR036890">
    <property type="entry name" value="HATPase_C_sf"/>
</dbReference>
<dbReference type="Gene3D" id="3.30.450.20">
    <property type="entry name" value="PAS domain"/>
    <property type="match status" value="4"/>
</dbReference>
<dbReference type="InterPro" id="IPR003594">
    <property type="entry name" value="HATPase_dom"/>
</dbReference>
<evidence type="ECO:0000256" key="5">
    <source>
        <dbReference type="ARBA" id="ARBA00022777"/>
    </source>
</evidence>
<feature type="domain" description="PAS" evidence="7">
    <location>
        <begin position="378"/>
        <end position="448"/>
    </location>
</feature>
<evidence type="ECO:0000313" key="10">
    <source>
        <dbReference type="Proteomes" id="UP001197770"/>
    </source>
</evidence>
<dbReference type="Pfam" id="PF08447">
    <property type="entry name" value="PAS_3"/>
    <property type="match status" value="2"/>
</dbReference>
<dbReference type="PROSITE" id="PS50109">
    <property type="entry name" value="HIS_KIN"/>
    <property type="match status" value="1"/>
</dbReference>
<name>A0ABS8GTD9_9FLAO</name>
<dbReference type="PANTHER" id="PTHR43304">
    <property type="entry name" value="PHYTOCHROME-LIKE PROTEIN CPH1"/>
    <property type="match status" value="1"/>
</dbReference>
<gene>
    <name evidence="9" type="ORF">LLW17_10105</name>
</gene>
<keyword evidence="10" id="KW-1185">Reference proteome</keyword>
<dbReference type="CDD" id="cd00130">
    <property type="entry name" value="PAS"/>
    <property type="match status" value="2"/>
</dbReference>
<feature type="domain" description="PAS" evidence="7">
    <location>
        <begin position="2"/>
        <end position="74"/>
    </location>
</feature>
<keyword evidence="3" id="KW-0597">Phosphoprotein</keyword>
<dbReference type="InterPro" id="IPR035965">
    <property type="entry name" value="PAS-like_dom_sf"/>
</dbReference>
<dbReference type="InterPro" id="IPR052162">
    <property type="entry name" value="Sensor_kinase/Photoreceptor"/>
</dbReference>
<evidence type="ECO:0000256" key="1">
    <source>
        <dbReference type="ARBA" id="ARBA00000085"/>
    </source>
</evidence>
<dbReference type="EMBL" id="JAJGMW010000011">
    <property type="protein sequence ID" value="MCC4213071.1"/>
    <property type="molecule type" value="Genomic_DNA"/>
</dbReference>
<dbReference type="InterPro" id="IPR000700">
    <property type="entry name" value="PAS-assoc_C"/>
</dbReference>
<evidence type="ECO:0000256" key="3">
    <source>
        <dbReference type="ARBA" id="ARBA00022553"/>
    </source>
</evidence>
<dbReference type="InterPro" id="IPR001610">
    <property type="entry name" value="PAC"/>
</dbReference>
<dbReference type="Proteomes" id="UP001197770">
    <property type="component" value="Unassembled WGS sequence"/>
</dbReference>
<dbReference type="RefSeq" id="WP_228230136.1">
    <property type="nucleotide sequence ID" value="NZ_JAJGMW010000011.1"/>
</dbReference>
<dbReference type="Pfam" id="PF08448">
    <property type="entry name" value="PAS_4"/>
    <property type="match status" value="1"/>
</dbReference>
<evidence type="ECO:0000256" key="2">
    <source>
        <dbReference type="ARBA" id="ARBA00012438"/>
    </source>
</evidence>
<dbReference type="InterPro" id="IPR013656">
    <property type="entry name" value="PAS_4"/>
</dbReference>
<dbReference type="PROSITE" id="PS50112">
    <property type="entry name" value="PAS"/>
    <property type="match status" value="2"/>
</dbReference>
<dbReference type="Pfam" id="PF00989">
    <property type="entry name" value="PAS"/>
    <property type="match status" value="1"/>
</dbReference>
<keyword evidence="5" id="KW-0418">Kinase</keyword>
<dbReference type="Gene3D" id="3.30.565.10">
    <property type="entry name" value="Histidine kinase-like ATPase, C-terminal domain"/>
    <property type="match status" value="1"/>
</dbReference>
<dbReference type="NCBIfam" id="TIGR00229">
    <property type="entry name" value="sensory_box"/>
    <property type="match status" value="2"/>
</dbReference>
<evidence type="ECO:0000259" key="6">
    <source>
        <dbReference type="PROSITE" id="PS50109"/>
    </source>
</evidence>
<feature type="domain" description="PAC" evidence="8">
    <location>
        <begin position="452"/>
        <end position="504"/>
    </location>
</feature>
<dbReference type="InterPro" id="IPR000014">
    <property type="entry name" value="PAS"/>
</dbReference>
<evidence type="ECO:0000313" key="9">
    <source>
        <dbReference type="EMBL" id="MCC4213071.1"/>
    </source>
</evidence>
<sequence length="733" mass="84143">MTGQRYAHILKGTAIGLWEWNILTKEVIFSEEWAKVLGYTADEITHTETLWEDLCHPEDYQKSQQLLEMHLQGESSFYESEVRMRHKDGRYIWVKDQGKVVSWKDGNPEWMTGFHKETTLAKIDAEIKRTFIDQAPGAIAMFDTQLNYLAASKQWIIDYNLPEDIEGQNHYDLFDIPERWKEIHKKCLAGETHQAEEDEFFDRTGNPFYLRWQVKPWYRNGEVGGLLMQTSNLTTFKKLQIERLRQSRFQETVFNAIDVGIVACNEKKELTYFNNTSREWHGLPSEPVPASQLSKYYSLYQANAKTLLPEKDIPLLKVLEGRQLGDNEIIVIKTSDRDRYVRVTGNQLFDEKNNLIGAVVAMHDISGIIKSNKEKIISETIFKSSFENAPIGMALVSPEGKWLQINHRISEILGYTKEELVALKLQDIVHPDDFEPDSILLDKLLQNKKVNHQVERRYFHKNGSLVMGILSVSIVQDEQDTPLFLIKQITDITKQRQSEEDLNRVLKLTKNQNERLKNFSHIVSHNLRSHSGNLSMLVSFLKEELKGGQGELIAMLDSASSQLAETIDHLNEVTELQINDDAELKPVRLKDYIKFTENTLAALIKETKVNVIDNTQPGIIIHAIPAYLESILLNFTTNAIKYRSPDRASYIRFTTKKVNGEILLSIEDNGLGIDLNKYGDKLFGMYNTFHSHKDARGIGLFITKNQIEAMGGHIKVSSTVGKGTTFDILFPYE</sequence>
<evidence type="ECO:0000256" key="4">
    <source>
        <dbReference type="ARBA" id="ARBA00022679"/>
    </source>
</evidence>
<accession>A0ABS8GTD9</accession>
<organism evidence="9 10">
    <name type="scientific">Leeuwenhoekiella parthenopeia</name>
    <dbReference type="NCBI Taxonomy" id="2890320"/>
    <lineage>
        <taxon>Bacteria</taxon>
        <taxon>Pseudomonadati</taxon>
        <taxon>Bacteroidota</taxon>
        <taxon>Flavobacteriia</taxon>
        <taxon>Flavobacteriales</taxon>
        <taxon>Flavobacteriaceae</taxon>
        <taxon>Leeuwenhoekiella</taxon>
    </lineage>
</organism>
<dbReference type="PANTHER" id="PTHR43304:SF1">
    <property type="entry name" value="PAC DOMAIN-CONTAINING PROTEIN"/>
    <property type="match status" value="1"/>
</dbReference>
<evidence type="ECO:0000259" key="8">
    <source>
        <dbReference type="PROSITE" id="PS50113"/>
    </source>
</evidence>
<comment type="caution">
    <text evidence="9">The sequence shown here is derived from an EMBL/GenBank/DDBJ whole genome shotgun (WGS) entry which is preliminary data.</text>
</comment>
<protein>
    <recommendedName>
        <fullName evidence="2">histidine kinase</fullName>
        <ecNumber evidence="2">2.7.13.3</ecNumber>
    </recommendedName>
</protein>
<dbReference type="PROSITE" id="PS50113">
    <property type="entry name" value="PAC"/>
    <property type="match status" value="1"/>
</dbReference>
<proteinExistence type="predicted"/>
<evidence type="ECO:0000259" key="7">
    <source>
        <dbReference type="PROSITE" id="PS50112"/>
    </source>
</evidence>
<dbReference type="InterPro" id="IPR013767">
    <property type="entry name" value="PAS_fold"/>
</dbReference>
<dbReference type="SMART" id="SM00091">
    <property type="entry name" value="PAS"/>
    <property type="match status" value="4"/>
</dbReference>